<dbReference type="InterPro" id="IPR007527">
    <property type="entry name" value="Znf_SWIM"/>
</dbReference>
<dbReference type="Proteomes" id="UP000198211">
    <property type="component" value="Unassembled WGS sequence"/>
</dbReference>
<comment type="caution">
    <text evidence="3">The sequence shown here is derived from an EMBL/GenBank/DDBJ whole genome shotgun (WGS) entry which is preliminary data.</text>
</comment>
<dbReference type="OrthoDB" id="141591at2759"/>
<keyword evidence="4" id="KW-1185">Reference proteome</keyword>
<evidence type="ECO:0000313" key="3">
    <source>
        <dbReference type="EMBL" id="OWZ08565.1"/>
    </source>
</evidence>
<dbReference type="AlphaFoldDB" id="A0A225VTB1"/>
<name>A0A225VTB1_9STRA</name>
<proteinExistence type="predicted"/>
<sequence>MYRIKYSCHNIERSCTCSFAVSSGLPCQHIMFVWYYGHGFEELATITISSSWRMADATKVYMLF</sequence>
<evidence type="ECO:0000313" key="4">
    <source>
        <dbReference type="Proteomes" id="UP000198211"/>
    </source>
</evidence>
<feature type="domain" description="SWIM-type" evidence="2">
    <location>
        <begin position="2"/>
        <end position="38"/>
    </location>
</feature>
<organism evidence="3 4">
    <name type="scientific">Phytophthora megakarya</name>
    <dbReference type="NCBI Taxonomy" id="4795"/>
    <lineage>
        <taxon>Eukaryota</taxon>
        <taxon>Sar</taxon>
        <taxon>Stramenopiles</taxon>
        <taxon>Oomycota</taxon>
        <taxon>Peronosporomycetes</taxon>
        <taxon>Peronosporales</taxon>
        <taxon>Peronosporaceae</taxon>
        <taxon>Phytophthora</taxon>
    </lineage>
</organism>
<accession>A0A225VTB1</accession>
<gene>
    <name evidence="3" type="ORF">PHMEG_00018868</name>
</gene>
<keyword evidence="1" id="KW-0479">Metal-binding</keyword>
<keyword evidence="1" id="KW-0862">Zinc</keyword>
<reference evidence="4" key="1">
    <citation type="submission" date="2017-03" db="EMBL/GenBank/DDBJ databases">
        <title>Phytopthora megakarya and P. palmivora, two closely related causual agents of cacao black pod achieved similar genome size and gene model numbers by different mechanisms.</title>
        <authorList>
            <person name="Ali S."/>
            <person name="Shao J."/>
            <person name="Larry D.J."/>
            <person name="Kronmiller B."/>
            <person name="Shen D."/>
            <person name="Strem M.D."/>
            <person name="Melnick R.L."/>
            <person name="Guiltinan M.J."/>
            <person name="Tyler B.M."/>
            <person name="Meinhardt L.W."/>
            <person name="Bailey B.A."/>
        </authorList>
    </citation>
    <scope>NUCLEOTIDE SEQUENCE [LARGE SCALE GENOMIC DNA]</scope>
    <source>
        <strain evidence="4">zdho120</strain>
    </source>
</reference>
<dbReference type="PROSITE" id="PS50966">
    <property type="entry name" value="ZF_SWIM"/>
    <property type="match status" value="1"/>
</dbReference>
<keyword evidence="1" id="KW-0863">Zinc-finger</keyword>
<protein>
    <recommendedName>
        <fullName evidence="2">SWIM-type domain-containing protein</fullName>
    </recommendedName>
</protein>
<dbReference type="Pfam" id="PF04434">
    <property type="entry name" value="SWIM"/>
    <property type="match status" value="1"/>
</dbReference>
<dbReference type="GO" id="GO:0008270">
    <property type="term" value="F:zinc ion binding"/>
    <property type="evidence" value="ECO:0007669"/>
    <property type="project" value="UniProtKB-KW"/>
</dbReference>
<evidence type="ECO:0000259" key="2">
    <source>
        <dbReference type="PROSITE" id="PS50966"/>
    </source>
</evidence>
<dbReference type="EMBL" id="NBNE01003107">
    <property type="protein sequence ID" value="OWZ08565.1"/>
    <property type="molecule type" value="Genomic_DNA"/>
</dbReference>
<evidence type="ECO:0000256" key="1">
    <source>
        <dbReference type="PROSITE-ProRule" id="PRU00325"/>
    </source>
</evidence>